<comment type="similarity">
    <text evidence="1">Belongs to the aldolase class II family.</text>
</comment>
<proteinExistence type="inferred from homology"/>
<evidence type="ECO:0000313" key="3">
    <source>
        <dbReference type="EMBL" id="MBP2368889.1"/>
    </source>
</evidence>
<accession>A0ABS4VZK1</accession>
<dbReference type="SUPFAM" id="SSF53639">
    <property type="entry name" value="AraD/HMP-PK domain-like"/>
    <property type="match status" value="1"/>
</dbReference>
<dbReference type="PANTHER" id="PTHR10672:SF3">
    <property type="entry name" value="PROTEIN HU-LI TAI SHAO"/>
    <property type="match status" value="1"/>
</dbReference>
<dbReference type="Pfam" id="PF00596">
    <property type="entry name" value="Aldolase_II"/>
    <property type="match status" value="1"/>
</dbReference>
<reference evidence="3 4" key="1">
    <citation type="submission" date="2021-03" db="EMBL/GenBank/DDBJ databases">
        <title>Sequencing the genomes of 1000 actinobacteria strains.</title>
        <authorList>
            <person name="Klenk H.-P."/>
        </authorList>
    </citation>
    <scope>NUCLEOTIDE SEQUENCE [LARGE SCALE GENOMIC DNA]</scope>
    <source>
        <strain evidence="3 4">DSM 45256</strain>
    </source>
</reference>
<comment type="caution">
    <text evidence="3">The sequence shown here is derived from an EMBL/GenBank/DDBJ whole genome shotgun (WGS) entry which is preliminary data.</text>
</comment>
<dbReference type="InterPro" id="IPR001303">
    <property type="entry name" value="Aldolase_II/adducin_N"/>
</dbReference>
<sequence length="266" mass="29070">MTQESTLGFTSFEMPVTSIPDTGPATEAEVAVRRDLAAAYRLCADFGWDDLIYTHISARVPGPEHHFLVNPLGLAFDEITASNLVKIDIEGRVVGESPYAPNAAGFVIHGAIHGARADAGCVMHLHTEAGMALSILEEGLLPLTQHAMRFHGKVGYHDYEGIALTLDEQQRFIADLGANTALILRNHGTLTVGRSVAQAFVESFYLDKSARTQLLAQATGRPLRVPPVEVIEQTALTWATDLTGSNDREWPSLLRRLERTQPGYRD</sequence>
<dbReference type="Gene3D" id="3.40.225.10">
    <property type="entry name" value="Class II aldolase/adducin N-terminal domain"/>
    <property type="match status" value="1"/>
</dbReference>
<dbReference type="Proteomes" id="UP001519295">
    <property type="component" value="Unassembled WGS sequence"/>
</dbReference>
<dbReference type="InterPro" id="IPR051017">
    <property type="entry name" value="Aldolase-II_Adducin_sf"/>
</dbReference>
<evidence type="ECO:0000256" key="1">
    <source>
        <dbReference type="ARBA" id="ARBA00037961"/>
    </source>
</evidence>
<feature type="domain" description="Class II aldolase/adducin N-terminal" evidence="2">
    <location>
        <begin position="34"/>
        <end position="214"/>
    </location>
</feature>
<gene>
    <name evidence="3" type="ORF">JOF36_004585</name>
</gene>
<dbReference type="InterPro" id="IPR036409">
    <property type="entry name" value="Aldolase_II/adducin_N_sf"/>
</dbReference>
<protein>
    <submittedName>
        <fullName evidence="3">Ribulose-5-phosphate 4-epimerase/fuculose-1-phosphate aldolase</fullName>
    </submittedName>
</protein>
<dbReference type="PANTHER" id="PTHR10672">
    <property type="entry name" value="ADDUCIN"/>
    <property type="match status" value="1"/>
</dbReference>
<dbReference type="EMBL" id="JAGINU010000001">
    <property type="protein sequence ID" value="MBP2368889.1"/>
    <property type="molecule type" value="Genomic_DNA"/>
</dbReference>
<name>A0ABS4VZK1_9PSEU</name>
<dbReference type="SMART" id="SM01007">
    <property type="entry name" value="Aldolase_II"/>
    <property type="match status" value="1"/>
</dbReference>
<evidence type="ECO:0000313" key="4">
    <source>
        <dbReference type="Proteomes" id="UP001519295"/>
    </source>
</evidence>
<organism evidence="3 4">
    <name type="scientific">Pseudonocardia parietis</name>
    <dbReference type="NCBI Taxonomy" id="570936"/>
    <lineage>
        <taxon>Bacteria</taxon>
        <taxon>Bacillati</taxon>
        <taxon>Actinomycetota</taxon>
        <taxon>Actinomycetes</taxon>
        <taxon>Pseudonocardiales</taxon>
        <taxon>Pseudonocardiaceae</taxon>
        <taxon>Pseudonocardia</taxon>
    </lineage>
</organism>
<evidence type="ECO:0000259" key="2">
    <source>
        <dbReference type="SMART" id="SM01007"/>
    </source>
</evidence>
<keyword evidence="4" id="KW-1185">Reference proteome</keyword>
<dbReference type="NCBIfam" id="NF005451">
    <property type="entry name" value="PRK07044.1"/>
    <property type="match status" value="1"/>
</dbReference>
<dbReference type="RefSeq" id="WP_210030608.1">
    <property type="nucleotide sequence ID" value="NZ_JAGINU010000001.1"/>
</dbReference>